<sequence>MKTGEIYWVNLDPAIGDEIKKRRPVIVVNGGHEKHLRLAIVVPVTAWSPHWDKNPFFISLEPNPNNGLQKKSAVDCFQVRAISHKRFVEKIGNISDDGIDLIKKSIALILDIDPDHCE</sequence>
<evidence type="ECO:0000256" key="1">
    <source>
        <dbReference type="PIRNR" id="PIRNR033490"/>
    </source>
</evidence>
<dbReference type="PANTHER" id="PTHR33988">
    <property type="entry name" value="ENDORIBONUCLEASE MAZF-RELATED"/>
    <property type="match status" value="1"/>
</dbReference>
<dbReference type="PIRSF" id="PIRSF033490">
    <property type="entry name" value="MazF"/>
    <property type="match status" value="1"/>
</dbReference>
<dbReference type="GO" id="GO:0016787">
    <property type="term" value="F:hydrolase activity"/>
    <property type="evidence" value="ECO:0007669"/>
    <property type="project" value="UniProtKB-KW"/>
</dbReference>
<dbReference type="GO" id="GO:0003677">
    <property type="term" value="F:DNA binding"/>
    <property type="evidence" value="ECO:0007669"/>
    <property type="project" value="InterPro"/>
</dbReference>
<dbReference type="EMBL" id="JACNJD010000101">
    <property type="protein sequence ID" value="MBC8176157.1"/>
    <property type="molecule type" value="Genomic_DNA"/>
</dbReference>
<comment type="function">
    <text evidence="1">Toxic component of a type II toxin-antitoxin (TA) system.</text>
</comment>
<keyword evidence="1" id="KW-0378">Hydrolase</keyword>
<comment type="caution">
    <text evidence="2">The sequence shown here is derived from an EMBL/GenBank/DDBJ whole genome shotgun (WGS) entry which is preliminary data.</text>
</comment>
<dbReference type="GO" id="GO:0004521">
    <property type="term" value="F:RNA endonuclease activity"/>
    <property type="evidence" value="ECO:0007669"/>
    <property type="project" value="TreeGrafter"/>
</dbReference>
<dbReference type="Pfam" id="PF02452">
    <property type="entry name" value="PemK_toxin"/>
    <property type="match status" value="1"/>
</dbReference>
<dbReference type="SUPFAM" id="SSF50118">
    <property type="entry name" value="Cell growth inhibitor/plasmid maintenance toxic component"/>
    <property type="match status" value="1"/>
</dbReference>
<evidence type="ECO:0000313" key="3">
    <source>
        <dbReference type="Proteomes" id="UP000650524"/>
    </source>
</evidence>
<reference evidence="2 3" key="1">
    <citation type="submission" date="2020-08" db="EMBL/GenBank/DDBJ databases">
        <title>Bridging the membrane lipid divide: bacteria of the FCB group superphylum have the potential to synthesize archaeal ether lipids.</title>
        <authorList>
            <person name="Villanueva L."/>
            <person name="Von Meijenfeldt F.A.B."/>
            <person name="Westbye A.B."/>
            <person name="Yadav S."/>
            <person name="Hopmans E.C."/>
            <person name="Dutilh B.E."/>
            <person name="Sinninghe Damste J.S."/>
        </authorList>
    </citation>
    <scope>NUCLEOTIDE SEQUENCE [LARGE SCALE GENOMIC DNA]</scope>
    <source>
        <strain evidence="2">NIOZ-UU27</strain>
    </source>
</reference>
<keyword evidence="1" id="KW-0540">Nuclease</keyword>
<dbReference type="InterPro" id="IPR003477">
    <property type="entry name" value="PemK-like"/>
</dbReference>
<keyword evidence="1" id="KW-0255">Endonuclease</keyword>
<accession>A0A8J6MVU9</accession>
<dbReference type="Proteomes" id="UP000650524">
    <property type="component" value="Unassembled WGS sequence"/>
</dbReference>
<name>A0A8J6MVU9_9DELT</name>
<gene>
    <name evidence="2" type="ORF">H8E19_02030</name>
</gene>
<dbReference type="GO" id="GO:0016075">
    <property type="term" value="P:rRNA catabolic process"/>
    <property type="evidence" value="ECO:0007669"/>
    <property type="project" value="TreeGrafter"/>
</dbReference>
<dbReference type="GO" id="GO:0006402">
    <property type="term" value="P:mRNA catabolic process"/>
    <property type="evidence" value="ECO:0007669"/>
    <property type="project" value="TreeGrafter"/>
</dbReference>
<protein>
    <recommendedName>
        <fullName evidence="1">mRNA interferase</fullName>
        <ecNumber evidence="1">3.1.-.-</ecNumber>
    </recommendedName>
</protein>
<dbReference type="InterPro" id="IPR011067">
    <property type="entry name" value="Plasmid_toxin/cell-grow_inhib"/>
</dbReference>
<proteinExistence type="inferred from homology"/>
<dbReference type="EC" id="3.1.-.-" evidence="1"/>
<organism evidence="2 3">
    <name type="scientific">Candidatus Desulfacyla euxinica</name>
    <dbReference type="NCBI Taxonomy" id="2841693"/>
    <lineage>
        <taxon>Bacteria</taxon>
        <taxon>Deltaproteobacteria</taxon>
        <taxon>Candidatus Desulfacyla</taxon>
    </lineage>
</organism>
<dbReference type="AlphaFoldDB" id="A0A8J6MVU9"/>
<evidence type="ECO:0000313" key="2">
    <source>
        <dbReference type="EMBL" id="MBC8176157.1"/>
    </source>
</evidence>
<comment type="similarity">
    <text evidence="1">Belongs to the PemK/MazF family.</text>
</comment>
<dbReference type="Gene3D" id="2.30.30.110">
    <property type="match status" value="1"/>
</dbReference>